<sequence length="447" mass="50774">DELASDVESQLKTKAKDFISYSLAVDESTDRTDTAQLSIFIRGVDSQLSVTEELLDVKPIHGTTTGKDIFTQVEQSVNKMELPWSKLVGLTTDGAPAMCGEVRGLVGLTRKAMGDTGENLVVYHCIIHQEALCGKVLGMEHVMTVVTKTVNFIRARGLNHRQFRALLEEENSVQEDLPYHTEVRWLSRGKVLRRFYDTRTEIARFMESKQRPVPELENEKWLGDLAFMCDITEHLNSLNVKLQGRKQLITEMWDSVKAFELKLRLWEGQMRRGNLTHFPTCQTISATVTIPRPTQVYADKLNTLKEEFSRRFADFESQKFNIDLFANPFAIDVDTAPEHLQLELIELQCNSALKTQYQSVGAAEFAPLLPESVPELRLHAANIMSMFGSTYSCEQMFSIMNLNKTSHRSRITDQHLTSVLKVATAKDIKPRIDKIICKKRCRVSGKS</sequence>
<dbReference type="Proteomes" id="UP000504611">
    <property type="component" value="Unplaced"/>
</dbReference>
<dbReference type="PANTHER" id="PTHR45913:SF11">
    <property type="entry name" value="EPM2A-INTERACTING PROTEIN 1"/>
    <property type="match status" value="1"/>
</dbReference>
<dbReference type="InterPro" id="IPR012337">
    <property type="entry name" value="RNaseH-like_sf"/>
</dbReference>
<proteinExistence type="predicted"/>
<dbReference type="KEGG" id="ncc:104946958"/>
<dbReference type="RefSeq" id="XP_010771180.1">
    <property type="nucleotide sequence ID" value="XM_010772878.1"/>
</dbReference>
<feature type="non-terminal residue" evidence="2">
    <location>
        <position position="1"/>
    </location>
</feature>
<gene>
    <name evidence="2" type="primary">LOC104946958</name>
</gene>
<organism evidence="1 2">
    <name type="scientific">Notothenia coriiceps</name>
    <name type="common">black rockcod</name>
    <dbReference type="NCBI Taxonomy" id="8208"/>
    <lineage>
        <taxon>Eukaryota</taxon>
        <taxon>Metazoa</taxon>
        <taxon>Chordata</taxon>
        <taxon>Craniata</taxon>
        <taxon>Vertebrata</taxon>
        <taxon>Euteleostomi</taxon>
        <taxon>Actinopterygii</taxon>
        <taxon>Neopterygii</taxon>
        <taxon>Teleostei</taxon>
        <taxon>Neoteleostei</taxon>
        <taxon>Acanthomorphata</taxon>
        <taxon>Eupercaria</taxon>
        <taxon>Perciformes</taxon>
        <taxon>Notothenioidei</taxon>
        <taxon>Nototheniidae</taxon>
        <taxon>Notothenia</taxon>
    </lineage>
</organism>
<evidence type="ECO:0000313" key="1">
    <source>
        <dbReference type="Proteomes" id="UP000504611"/>
    </source>
</evidence>
<dbReference type="SUPFAM" id="SSF53098">
    <property type="entry name" value="Ribonuclease H-like"/>
    <property type="match status" value="1"/>
</dbReference>
<evidence type="ECO:0000313" key="2">
    <source>
        <dbReference type="RefSeq" id="XP_010771180.1"/>
    </source>
</evidence>
<accession>A0A6I9NAA0</accession>
<dbReference type="OrthoDB" id="10061052at2759"/>
<keyword evidence="1" id="KW-1185">Reference proteome</keyword>
<reference evidence="2" key="1">
    <citation type="submission" date="2025-08" db="UniProtKB">
        <authorList>
            <consortium name="RefSeq"/>
        </authorList>
    </citation>
    <scope>IDENTIFICATION</scope>
    <source>
        <tissue evidence="2">Muscle</tissue>
    </source>
</reference>
<dbReference type="PANTHER" id="PTHR45913">
    <property type="entry name" value="EPM2A-INTERACTING PROTEIN 1"/>
    <property type="match status" value="1"/>
</dbReference>
<dbReference type="AlphaFoldDB" id="A0A6I9NAA0"/>
<name>A0A6I9NAA0_9TELE</name>
<protein>
    <submittedName>
        <fullName evidence="2">General transcription factor II-I repeat domain-containing protein 2A</fullName>
    </submittedName>
</protein>
<dbReference type="GeneID" id="104946958"/>